<dbReference type="RefSeq" id="WP_185975080.1">
    <property type="nucleotide sequence ID" value="NZ_VJOL01000055.1"/>
</dbReference>
<dbReference type="EMBL" id="VJOL01000055">
    <property type="protein sequence ID" value="TSE28236.1"/>
    <property type="molecule type" value="Genomic_DNA"/>
</dbReference>
<reference evidence="1 2" key="1">
    <citation type="submission" date="2019-07" db="EMBL/GenBank/DDBJ databases">
        <title>Tepidimonas thermarum AA-1 draft genome.</title>
        <authorList>
            <person name="Da Costa M.S."/>
            <person name="Froufe H.J.C."/>
            <person name="Egas C."/>
            <person name="Albuquerque L."/>
        </authorList>
    </citation>
    <scope>NUCLEOTIDE SEQUENCE [LARGE SCALE GENOMIC DNA]</scope>
    <source>
        <strain evidence="1 2">AA-1</strain>
    </source>
</reference>
<evidence type="ECO:0000313" key="1">
    <source>
        <dbReference type="EMBL" id="TSE28236.1"/>
    </source>
</evidence>
<protein>
    <submittedName>
        <fullName evidence="1">Phage tail protein</fullName>
    </submittedName>
</protein>
<gene>
    <name evidence="1" type="ORF">Tther_02237</name>
</gene>
<dbReference type="InterPro" id="IPR006521">
    <property type="entry name" value="Tail_protein_I"/>
</dbReference>
<sequence>MSDHLLPPNASPLERALSLSTDTLTRLAEPTEALRTFKVNPADSLLPWLIWEYGLGELLPYLPDPRRAIAEGIRWQRIRGTPASLTIALSWVGLSVQVEQETPGLHFAEFMVDSGRVLEDDADIAALVAIARLSAPVRSRLSRIYHGWDLRRLVLDESRLGDALLSDHSGVFWRDGQTKLSFGRVHPLAQSWPAAALAAVYAPARFAAARLIDRYLLDYARLGDPGHTPNEEILHSHLFTVVNARGVRVAQTLLPERKFCRAMVVPSDSTPLGDTNACLPRFFWREEGGPIVLGASALSDTPHRLIRVPVLERIDAVHGAAARSREPALAAARTRADARAVSTRAGTLGWLRLGEMRRAFDALALARTVTLANAPLPDPAPWRARLYQRALIALSDSAPLGDAQARTPRRGLWRVREVPRLGAMTLGDGPEVVWRPITEIVPRTHATETLGHGAVTAATAARRRHSRRALLHTAACAASRAALVCGSADWSGQTWTGAPWPASSWTDTRELIGSAHASDAGALS</sequence>
<keyword evidence="2" id="KW-1185">Reference proteome</keyword>
<dbReference type="Pfam" id="PF09684">
    <property type="entry name" value="Tail_P2_I"/>
    <property type="match status" value="1"/>
</dbReference>
<name>A0A554WXD6_9BURK</name>
<comment type="caution">
    <text evidence="1">The sequence shown here is derived from an EMBL/GenBank/DDBJ whole genome shotgun (WGS) entry which is preliminary data.</text>
</comment>
<dbReference type="Proteomes" id="UP000318542">
    <property type="component" value="Unassembled WGS sequence"/>
</dbReference>
<dbReference type="AlphaFoldDB" id="A0A554WXD6"/>
<accession>A0A554WXD6</accession>
<evidence type="ECO:0000313" key="2">
    <source>
        <dbReference type="Proteomes" id="UP000318542"/>
    </source>
</evidence>
<proteinExistence type="predicted"/>
<organism evidence="1 2">
    <name type="scientific">Tepidimonas thermarum</name>
    <dbReference type="NCBI Taxonomy" id="335431"/>
    <lineage>
        <taxon>Bacteria</taxon>
        <taxon>Pseudomonadati</taxon>
        <taxon>Pseudomonadota</taxon>
        <taxon>Betaproteobacteria</taxon>
        <taxon>Burkholderiales</taxon>
        <taxon>Tepidimonas</taxon>
    </lineage>
</organism>